<protein>
    <submittedName>
        <fullName evidence="1">Uncharacterized protein</fullName>
    </submittedName>
</protein>
<dbReference type="EMBL" id="LRXL01000045">
    <property type="protein sequence ID" value="OAB78219.1"/>
    <property type="molecule type" value="Genomic_DNA"/>
</dbReference>
<proteinExistence type="predicted"/>
<dbReference type="SUPFAM" id="SSF69304">
    <property type="entry name" value="Tricorn protease N-terminal domain"/>
    <property type="match status" value="1"/>
</dbReference>
<evidence type="ECO:0000313" key="1">
    <source>
        <dbReference type="EMBL" id="OAB78219.1"/>
    </source>
</evidence>
<keyword evidence="2" id="KW-1185">Reference proteome</keyword>
<dbReference type="Proteomes" id="UP000077013">
    <property type="component" value="Unassembled WGS sequence"/>
</dbReference>
<name>A0A167H4W7_9FLAO</name>
<evidence type="ECO:0000313" key="2">
    <source>
        <dbReference type="Proteomes" id="UP000077013"/>
    </source>
</evidence>
<comment type="caution">
    <text evidence="1">The sequence shown here is derived from an EMBL/GenBank/DDBJ whole genome shotgun (WGS) entry which is preliminary data.</text>
</comment>
<organism evidence="1 2">
    <name type="scientific">Cochleicola gelatinilyticus</name>
    <dbReference type="NCBI Taxonomy" id="1763537"/>
    <lineage>
        <taxon>Bacteria</taxon>
        <taxon>Pseudomonadati</taxon>
        <taxon>Bacteroidota</taxon>
        <taxon>Flavobacteriia</taxon>
        <taxon>Flavobacteriales</taxon>
        <taxon>Flavobacteriaceae</taxon>
        <taxon>Cochleicola</taxon>
    </lineage>
</organism>
<dbReference type="AlphaFoldDB" id="A0A167H4W7"/>
<sequence length="273" mass="30769">MVFAQPNTEVYLMDITSNDERISLQNFKNISQNPGYDSQPSFAFNYLLYAGSNDGQTEIKGYELREGVTVRFNKPTLGGEFSPQLIPNDSQFAAVRLDTTGLQRLYYYSTAGDSKLILPDAPVAYFSFYNKEIVLASILSDDELDLVLYNLTTNSADTIIENSGRSIHNIPNKEAMSYTVVNEEGNYDVFQLDMKTKESFFICQLPIGIQDHTWLDSNRLLIGSTNKLYVYDTFEGSEWKEIVDLSSYPITDITRLAVDESGKKLALVAMPVE</sequence>
<accession>A0A167H4W7</accession>
<reference evidence="1 2" key="1">
    <citation type="submission" date="2016-02" db="EMBL/GenBank/DDBJ databases">
        <title>Ulvibacter sp. LPB0005, isolated from Thais luteostoma.</title>
        <authorList>
            <person name="Shin S.-K."/>
            <person name="Yi H."/>
        </authorList>
    </citation>
    <scope>NUCLEOTIDE SEQUENCE [LARGE SCALE GENOMIC DNA]</scope>
    <source>
        <strain evidence="1 2">LPB0005</strain>
    </source>
</reference>
<dbReference type="STRING" id="1763537.ULVI_12135"/>
<gene>
    <name evidence="1" type="ORF">ULVI_12135</name>
</gene>